<sequence length="47" mass="5016">MTGISADWDEVGDDLPPLPMRLDPGQQGDEAVDYAAQIDAQPQSQSS</sequence>
<dbReference type="EMBL" id="JBHRVU010000007">
    <property type="protein sequence ID" value="MFC3444475.1"/>
    <property type="molecule type" value="Genomic_DNA"/>
</dbReference>
<accession>A0ABV7NNF5</accession>
<protein>
    <submittedName>
        <fullName evidence="2">Uncharacterized protein</fullName>
    </submittedName>
</protein>
<evidence type="ECO:0000256" key="1">
    <source>
        <dbReference type="SAM" id="MobiDB-lite"/>
    </source>
</evidence>
<dbReference type="Proteomes" id="UP001595681">
    <property type="component" value="Unassembled WGS sequence"/>
</dbReference>
<proteinExistence type="predicted"/>
<evidence type="ECO:0000313" key="3">
    <source>
        <dbReference type="Proteomes" id="UP001595681"/>
    </source>
</evidence>
<evidence type="ECO:0000313" key="2">
    <source>
        <dbReference type="EMBL" id="MFC3444475.1"/>
    </source>
</evidence>
<organism evidence="2 3">
    <name type="scientific">Sphingobium rhizovicinum</name>
    <dbReference type="NCBI Taxonomy" id="432308"/>
    <lineage>
        <taxon>Bacteria</taxon>
        <taxon>Pseudomonadati</taxon>
        <taxon>Pseudomonadota</taxon>
        <taxon>Alphaproteobacteria</taxon>
        <taxon>Sphingomonadales</taxon>
        <taxon>Sphingomonadaceae</taxon>
        <taxon>Sphingobium</taxon>
    </lineage>
</organism>
<gene>
    <name evidence="2" type="ORF">ACFOKF_25395</name>
</gene>
<reference evidence="3" key="1">
    <citation type="journal article" date="2019" name="Int. J. Syst. Evol. Microbiol.">
        <title>The Global Catalogue of Microorganisms (GCM) 10K type strain sequencing project: providing services to taxonomists for standard genome sequencing and annotation.</title>
        <authorList>
            <consortium name="The Broad Institute Genomics Platform"/>
            <consortium name="The Broad Institute Genome Sequencing Center for Infectious Disease"/>
            <person name="Wu L."/>
            <person name="Ma J."/>
        </authorList>
    </citation>
    <scope>NUCLEOTIDE SEQUENCE [LARGE SCALE GENOMIC DNA]</scope>
    <source>
        <strain evidence="3">CCM 7491</strain>
    </source>
</reference>
<dbReference type="RefSeq" id="WP_380799415.1">
    <property type="nucleotide sequence ID" value="NZ_JBHRVU010000007.1"/>
</dbReference>
<feature type="region of interest" description="Disordered" evidence="1">
    <location>
        <begin position="1"/>
        <end position="29"/>
    </location>
</feature>
<keyword evidence="3" id="KW-1185">Reference proteome</keyword>
<comment type="caution">
    <text evidence="2">The sequence shown here is derived from an EMBL/GenBank/DDBJ whole genome shotgun (WGS) entry which is preliminary data.</text>
</comment>
<name>A0ABV7NNF5_9SPHN</name>